<dbReference type="AlphaFoldDB" id="D7FEW8"/>
<protein>
    <submittedName>
        <fullName evidence="1">Uncharacterized protein</fullName>
    </submittedName>
</protein>
<gene>
    <name evidence="1" type="ordered locus">HPB8_1168</name>
</gene>
<evidence type="ECO:0000313" key="2">
    <source>
        <dbReference type="Proteomes" id="UP000007091"/>
    </source>
</evidence>
<accession>D7FEW8</accession>
<name>D7FEW8_HELP3</name>
<organism evidence="1 2">
    <name type="scientific">Helicobacter pylori (strain B8)</name>
    <dbReference type="NCBI Taxonomy" id="693745"/>
    <lineage>
        <taxon>Bacteria</taxon>
        <taxon>Pseudomonadati</taxon>
        <taxon>Campylobacterota</taxon>
        <taxon>Epsilonproteobacteria</taxon>
        <taxon>Campylobacterales</taxon>
        <taxon>Helicobacteraceae</taxon>
        <taxon>Helicobacter</taxon>
    </lineage>
</organism>
<dbReference type="EMBL" id="FN598874">
    <property type="protein sequence ID" value="CBI66725.1"/>
    <property type="molecule type" value="Genomic_DNA"/>
</dbReference>
<proteinExistence type="predicted"/>
<evidence type="ECO:0000313" key="1">
    <source>
        <dbReference type="EMBL" id="CBI66725.1"/>
    </source>
</evidence>
<dbReference type="KEGG" id="hpl:HPB8_1168"/>
<reference evidence="1 2" key="1">
    <citation type="journal article" date="2010" name="BMC Genomics">
        <title>Sequencing, annotation, and comparative genome analysis of the gerbil-adapted Helicobacter pylori strain B8.</title>
        <authorList>
            <person name="Farnbacher M."/>
            <person name="Jahns T."/>
            <person name="Willrodt D."/>
            <person name="Daniel R."/>
            <person name="Haas R."/>
            <person name="Goesmann A."/>
            <person name="Kurtz S."/>
            <person name="Rieder G."/>
        </authorList>
    </citation>
    <scope>NUCLEOTIDE SEQUENCE [LARGE SCALE GENOMIC DNA]</scope>
    <source>
        <strain evidence="1 2">B8</strain>
    </source>
</reference>
<sequence>MWKLFEKWRKKVVESGFKNKERPKRYQKYY</sequence>
<dbReference type="Proteomes" id="UP000007091">
    <property type="component" value="Chromosome"/>
</dbReference>
<dbReference type="HOGENOM" id="CLU_3403931_0_0_7"/>